<accession>A0ABT9AIK3</accession>
<dbReference type="RefSeq" id="WP_305014354.1">
    <property type="nucleotide sequence ID" value="NZ_JAUQSX010000020.1"/>
</dbReference>
<dbReference type="PANTHER" id="PTHR34301">
    <property type="entry name" value="DNA-BINDING PROTEIN-RELATED"/>
    <property type="match status" value="1"/>
</dbReference>
<comment type="caution">
    <text evidence="1">The sequence shown here is derived from an EMBL/GenBank/DDBJ whole genome shotgun (WGS) entry which is preliminary data.</text>
</comment>
<evidence type="ECO:0008006" key="3">
    <source>
        <dbReference type="Google" id="ProtNLM"/>
    </source>
</evidence>
<proteinExistence type="predicted"/>
<evidence type="ECO:0000313" key="2">
    <source>
        <dbReference type="Proteomes" id="UP001167796"/>
    </source>
</evidence>
<dbReference type="PANTHER" id="PTHR34301:SF8">
    <property type="entry name" value="ATPASE DOMAIN-CONTAINING PROTEIN"/>
    <property type="match status" value="1"/>
</dbReference>
<dbReference type="SUPFAM" id="SSF52540">
    <property type="entry name" value="P-loop containing nucleoside triphosphate hydrolases"/>
    <property type="match status" value="1"/>
</dbReference>
<name>A0ABT9AIK3_9BACT</name>
<evidence type="ECO:0000313" key="1">
    <source>
        <dbReference type="EMBL" id="MDO7849687.1"/>
    </source>
</evidence>
<dbReference type="EMBL" id="JAUQSX010000020">
    <property type="protein sequence ID" value="MDO7849687.1"/>
    <property type="molecule type" value="Genomic_DNA"/>
</dbReference>
<protein>
    <recommendedName>
        <fullName evidence="3">ATP-binding protein</fullName>
    </recommendedName>
</protein>
<sequence length="682" mass="77942">MIKPEASRIHFDVRPDEQVLARHLEEAFDVTHGAHLGGGRSIWVIDPKPQVRERFGLQLEVLALYSPHKITDARTLTAIDQTLRDPDYKHRIDNVLFLLIHAGDVEATKILAKSDVDKIIIPIHVDELLNPARGSVFLRQKIASHTGEVDLFGKSSPISSDKYFFGRDDLVQTLIARITSHHETGGLFGLRKTGKTSVLKAIQRRVADRAIIAEYMDCSNPGVHSARWWDLLEEIVGRLSQEIKRREGKDQRARLNYTQSNAGLRFSSDIKLLIGDSSTEQVILIFDEIEYITPNIAGALGQHWDDDFVPFWQSIRSVHQELDGKLSFIVAGVNPACVQEPRIGETPNPIFQLAQPEFLAPFNTKAIREMVRTLGKYAGLKFDEDVYQYLQSSYGGHPFLTRIACSEVWRATDRTSVIESTRVTIADFEKRKPEIRARLSQPIRDILLSLVWWYPEEYELLQILASGDDDFFRDYLANSTTSVVRFAQYGILSSDLDGQFAIADLRDFLNKYGEEYKKSISNFMRGDMPPELLPEVPDLDVLADLFKKKCDVEIQLRQAIIIYLGILCNWDNGKIAEHMGKALTGKRERTNPEHLFIGRRPQDVINELFTVDLKSIIIHNWSTFAPLFESNKSRFEMNMDTINRARRVDAHTKPVSKKEAEEFNNSYQWMLNRLSKVPSFSK</sequence>
<dbReference type="Proteomes" id="UP001167796">
    <property type="component" value="Unassembled WGS sequence"/>
</dbReference>
<gene>
    <name evidence="1" type="ORF">Q5H92_25210</name>
</gene>
<organism evidence="1 2">
    <name type="scientific">Hymenobacter mellowenesis</name>
    <dbReference type="NCBI Taxonomy" id="3063995"/>
    <lineage>
        <taxon>Bacteria</taxon>
        <taxon>Pseudomonadati</taxon>
        <taxon>Bacteroidota</taxon>
        <taxon>Cytophagia</taxon>
        <taxon>Cytophagales</taxon>
        <taxon>Hymenobacteraceae</taxon>
        <taxon>Hymenobacter</taxon>
    </lineage>
</organism>
<reference evidence="1" key="1">
    <citation type="submission" date="2023-07" db="EMBL/GenBank/DDBJ databases">
        <authorList>
            <person name="Kim M.K."/>
        </authorList>
    </citation>
    <scope>NUCLEOTIDE SEQUENCE</scope>
    <source>
        <strain evidence="1">M29</strain>
    </source>
</reference>
<dbReference type="Gene3D" id="3.40.50.300">
    <property type="entry name" value="P-loop containing nucleotide triphosphate hydrolases"/>
    <property type="match status" value="1"/>
</dbReference>
<dbReference type="InterPro" id="IPR027417">
    <property type="entry name" value="P-loop_NTPase"/>
</dbReference>
<keyword evidence="2" id="KW-1185">Reference proteome</keyword>